<reference evidence="1" key="1">
    <citation type="submission" date="2024-02" db="EMBL/GenBank/DDBJ databases">
        <title>Metagenome Assembled Genome of Zalaria obscura JY119.</title>
        <authorList>
            <person name="Vighnesh L."/>
            <person name="Jagadeeshwari U."/>
            <person name="Venkata Ramana C."/>
            <person name="Sasikala C."/>
        </authorList>
    </citation>
    <scope>NUCLEOTIDE SEQUENCE</scope>
    <source>
        <strain evidence="1">JY119</strain>
    </source>
</reference>
<proteinExistence type="predicted"/>
<sequence length="1324" mass="152005">MQAYFVSRKRATDAWTPVHPFGSKLDKLSILGVRSFDNVKSETIQFYTPLTLIVGYNGSGKTTIIECLKYATTGVPPPNSKGGAFIHDPKLCGEKEVLAQVKLAFKATTDAKMVLTRSLQLTVKKTTRSMKTLEGQLVKIVNGERTSISSRVAELDQIIPQYLGVSPAILEFVIFCHQDESLWPMSEPAALKKRFDEIFEAQKYTKAIENIKVLKKNQTIELGKLKIIEEHAKSDKDKGERAEKRSKELYDEIEVLRVKAESLGENIKEAKAEYDAAWEQISYLGSIVGELNGKRIEQRAKQENVQKLKRNLKEMTDSDEELQSMLEQYEERVQLLQDDAEAQKQRYQDLQRELQQSRESLGAKERELGSFEAQKSNYERQLQNREDLVKQTARGHNIRGFDLDVDDEQVHLFMERISKMARDQNAAFERARRDTQQELQRAQEVLNRINQQKSTLNQRKENARSLIGTNDRKINSLQSDLNRIEIDEGGKAAFESSIEDIDTRLRNAKSEFESAKWDKQIEDLEAQSRTLDSQKEKLDEELIQGTKHVQDSARVDHLRKELKERQRSLDTMVGAHGSKISDVVGGSWQPSTVESDFQASTNRSNSYVAEAERQRDGTARELEQLNYKLNTCRADLKNKYQELKSSEATVRDAIDDEPAEFPEVLQQLENNRDILKRDQDSFSHLKKYYGDCLDTAKENNMCRMCRRTFRSSEGKLYDQFVSRLEQYLSDAAKQAMEDEAKDAEVQLKAARGASAAFDTWERLKEKEIPTLEAEERRLASRHETLTSQMEEHDATVSERQDSKREVESLSKTVQNIAKYAAEIASLDTQISELSVKSQDAGSSRGLVMVQDDLKANAEQSRTVKHALTRAIGERERSRGTINSLEIDLRDVKSKLSAAVYQLKEKESIEKQIGELKTLNGEQRESLKSIDQELQGLGPELSQAQAKYDDIARRGEEKDRQLQEESSGLNSSLHRLQMAEKEILDYIDRGGPQQLARARGGIENVKQDIVRIEGDMQRITKEVNHIQSQLRNHEDTKRSIQDNQDYRRDLRDLQAIGTQIRELESQNAEADKERYEREGNHWEMERNRLVAEQAQVMGQMASKDDQLQQLIKDWETEYQGAAQKYKEAHIRVETTKAAVEDLGRYGGALDKAIMKYHTLKMEEINRIIEELWRKTYQGTDVDTILIRSDNETLKGNKSYNYRVCMVKQDVEMDMRGRCSAGQKVLASIIIRLALAECFGVNCGLIALDEPTTNLDRDNIRALAESLAEIIRVRRQQSNFQLIVITHEEEFLRYMQCADFCDYYWRVSRNEKQTSILERQSIAEVV</sequence>
<evidence type="ECO:0000313" key="1">
    <source>
        <dbReference type="EMBL" id="KAK8201390.1"/>
    </source>
</evidence>
<gene>
    <name evidence="1" type="primary">RAD50</name>
    <name evidence="1" type="ORF">M8818_005858</name>
</gene>
<evidence type="ECO:0000313" key="2">
    <source>
        <dbReference type="Proteomes" id="UP001320706"/>
    </source>
</evidence>
<accession>A0ACC3S7L7</accession>
<comment type="caution">
    <text evidence="1">The sequence shown here is derived from an EMBL/GenBank/DDBJ whole genome shotgun (WGS) entry which is preliminary data.</text>
</comment>
<organism evidence="1 2">
    <name type="scientific">Zalaria obscura</name>
    <dbReference type="NCBI Taxonomy" id="2024903"/>
    <lineage>
        <taxon>Eukaryota</taxon>
        <taxon>Fungi</taxon>
        <taxon>Dikarya</taxon>
        <taxon>Ascomycota</taxon>
        <taxon>Pezizomycotina</taxon>
        <taxon>Dothideomycetes</taxon>
        <taxon>Dothideomycetidae</taxon>
        <taxon>Dothideales</taxon>
        <taxon>Zalariaceae</taxon>
        <taxon>Zalaria</taxon>
    </lineage>
</organism>
<dbReference type="EMBL" id="JAMKPW020000035">
    <property type="protein sequence ID" value="KAK8201390.1"/>
    <property type="molecule type" value="Genomic_DNA"/>
</dbReference>
<keyword evidence="2" id="KW-1185">Reference proteome</keyword>
<name>A0ACC3S7L7_9PEZI</name>
<protein>
    <submittedName>
        <fullName evidence="1">DNA repair protein rad50</fullName>
    </submittedName>
</protein>
<dbReference type="Proteomes" id="UP001320706">
    <property type="component" value="Unassembled WGS sequence"/>
</dbReference>